<evidence type="ECO:0000313" key="2">
    <source>
        <dbReference type="Proteomes" id="UP001444661"/>
    </source>
</evidence>
<comment type="caution">
    <text evidence="1">The sequence shown here is derived from an EMBL/GenBank/DDBJ whole genome shotgun (WGS) entry which is preliminary data.</text>
</comment>
<reference evidence="1 2" key="1">
    <citation type="submission" date="2023-01" db="EMBL/GenBank/DDBJ databases">
        <title>Analysis of 21 Apiospora genomes using comparative genomics revels a genus with tremendous synthesis potential of carbohydrate active enzymes and secondary metabolites.</title>
        <authorList>
            <person name="Sorensen T."/>
        </authorList>
    </citation>
    <scope>NUCLEOTIDE SEQUENCE [LARGE SCALE GENOMIC DNA]</scope>
    <source>
        <strain evidence="1 2">CBS 33761</strain>
    </source>
</reference>
<gene>
    <name evidence="1" type="ORF">PG993_004434</name>
</gene>
<keyword evidence="2" id="KW-1185">Reference proteome</keyword>
<protein>
    <submittedName>
        <fullName evidence="1">Uncharacterized protein</fullName>
    </submittedName>
</protein>
<organism evidence="1 2">
    <name type="scientific">Apiospora rasikravindrae</name>
    <dbReference type="NCBI Taxonomy" id="990691"/>
    <lineage>
        <taxon>Eukaryota</taxon>
        <taxon>Fungi</taxon>
        <taxon>Dikarya</taxon>
        <taxon>Ascomycota</taxon>
        <taxon>Pezizomycotina</taxon>
        <taxon>Sordariomycetes</taxon>
        <taxon>Xylariomycetidae</taxon>
        <taxon>Amphisphaeriales</taxon>
        <taxon>Apiosporaceae</taxon>
        <taxon>Apiospora</taxon>
    </lineage>
</organism>
<accession>A0ABR1TCR1</accession>
<proteinExistence type="predicted"/>
<dbReference type="Proteomes" id="UP001444661">
    <property type="component" value="Unassembled WGS sequence"/>
</dbReference>
<sequence length="68" mass="7482">MEPKVTVLHPFLSFSEDPWQLFPLQERKLQSPSWLTLWPPHGDAGARRAAPFDGVALVAAGALVDDTV</sequence>
<dbReference type="EMBL" id="JAQQWK010000003">
    <property type="protein sequence ID" value="KAK8044410.1"/>
    <property type="molecule type" value="Genomic_DNA"/>
</dbReference>
<evidence type="ECO:0000313" key="1">
    <source>
        <dbReference type="EMBL" id="KAK8044410.1"/>
    </source>
</evidence>
<name>A0ABR1TCR1_9PEZI</name>